<protein>
    <recommendedName>
        <fullName evidence="3">Lipoprotein</fullName>
    </recommendedName>
</protein>
<proteinExistence type="predicted"/>
<gene>
    <name evidence="1" type="ORF">QTL97_14930</name>
</gene>
<name>A0AAW9ADS3_9BACL</name>
<evidence type="ECO:0000313" key="1">
    <source>
        <dbReference type="EMBL" id="MDW0118225.1"/>
    </source>
</evidence>
<dbReference type="EMBL" id="JAUBDJ010000011">
    <property type="protein sequence ID" value="MDW0118225.1"/>
    <property type="molecule type" value="Genomic_DNA"/>
</dbReference>
<dbReference type="AlphaFoldDB" id="A0AAW9ADS3"/>
<dbReference type="RefSeq" id="WP_283733253.1">
    <property type="nucleotide sequence ID" value="NZ_CP125968.1"/>
</dbReference>
<evidence type="ECO:0000313" key="2">
    <source>
        <dbReference type="Proteomes" id="UP001271648"/>
    </source>
</evidence>
<organism evidence="1 2">
    <name type="scientific">Sporosarcina thermotolerans</name>
    <dbReference type="NCBI Taxonomy" id="633404"/>
    <lineage>
        <taxon>Bacteria</taxon>
        <taxon>Bacillati</taxon>
        <taxon>Bacillota</taxon>
        <taxon>Bacilli</taxon>
        <taxon>Bacillales</taxon>
        <taxon>Caryophanaceae</taxon>
        <taxon>Sporosarcina</taxon>
    </lineage>
</organism>
<reference evidence="1 2" key="1">
    <citation type="submission" date="2023-06" db="EMBL/GenBank/DDBJ databases">
        <title>Sporosarcina sp. nov., isolated from Korean traditional fermented seafood 'Jeotgal'.</title>
        <authorList>
            <person name="Yang A.I."/>
            <person name="Shin N.-R."/>
        </authorList>
    </citation>
    <scope>NUCLEOTIDE SEQUENCE [LARGE SCALE GENOMIC DNA]</scope>
    <source>
        <strain evidence="1 2">KCTC43456</strain>
    </source>
</reference>
<comment type="caution">
    <text evidence="1">The sequence shown here is derived from an EMBL/GenBank/DDBJ whole genome shotgun (WGS) entry which is preliminary data.</text>
</comment>
<sequence>MPFVLFGALLLGACVDDQKEKDEVVQLPREPTEPIEASKGITIRPEISIVINENETNLPATVRSIRDKFCWESEEKQCSLEPTPSKALLEHEQSTRVRPEEDLTFRFSRPMEDFDFPKPDSFKVYVDEDGEMKEAEVVGNQIKAPLNEGRYYMSVKAIWSGDVKGEAIYAFLLSVKE</sequence>
<evidence type="ECO:0008006" key="3">
    <source>
        <dbReference type="Google" id="ProtNLM"/>
    </source>
</evidence>
<dbReference type="Proteomes" id="UP001271648">
    <property type="component" value="Unassembled WGS sequence"/>
</dbReference>
<accession>A0AAW9ADS3</accession>
<keyword evidence="2" id="KW-1185">Reference proteome</keyword>